<evidence type="ECO:0000313" key="2">
    <source>
        <dbReference type="EMBL" id="JAI04141.1"/>
    </source>
</evidence>
<evidence type="ECO:0000256" key="1">
    <source>
        <dbReference type="SAM" id="MobiDB-lite"/>
    </source>
</evidence>
<name>A0A0E9XQK9_ANGAN</name>
<proteinExistence type="predicted"/>
<accession>A0A0E9XQK9</accession>
<dbReference type="EMBL" id="GBXM01004437">
    <property type="protein sequence ID" value="JAI04141.1"/>
    <property type="molecule type" value="Transcribed_RNA"/>
</dbReference>
<feature type="region of interest" description="Disordered" evidence="1">
    <location>
        <begin position="38"/>
        <end position="59"/>
    </location>
</feature>
<reference evidence="2" key="1">
    <citation type="submission" date="2014-11" db="EMBL/GenBank/DDBJ databases">
        <authorList>
            <person name="Amaro Gonzalez C."/>
        </authorList>
    </citation>
    <scope>NUCLEOTIDE SEQUENCE</scope>
</reference>
<organism evidence="2">
    <name type="scientific">Anguilla anguilla</name>
    <name type="common">European freshwater eel</name>
    <name type="synonym">Muraena anguilla</name>
    <dbReference type="NCBI Taxonomy" id="7936"/>
    <lineage>
        <taxon>Eukaryota</taxon>
        <taxon>Metazoa</taxon>
        <taxon>Chordata</taxon>
        <taxon>Craniata</taxon>
        <taxon>Vertebrata</taxon>
        <taxon>Euteleostomi</taxon>
        <taxon>Actinopterygii</taxon>
        <taxon>Neopterygii</taxon>
        <taxon>Teleostei</taxon>
        <taxon>Anguilliformes</taxon>
        <taxon>Anguillidae</taxon>
        <taxon>Anguilla</taxon>
    </lineage>
</organism>
<dbReference type="AlphaFoldDB" id="A0A0E9XQK9"/>
<protein>
    <submittedName>
        <fullName evidence="2">Uncharacterized protein</fullName>
    </submittedName>
</protein>
<feature type="compositionally biased region" description="Polar residues" evidence="1">
    <location>
        <begin position="49"/>
        <end position="59"/>
    </location>
</feature>
<reference evidence="2" key="2">
    <citation type="journal article" date="2015" name="Fish Shellfish Immunol.">
        <title>Early steps in the European eel (Anguilla anguilla)-Vibrio vulnificus interaction in the gills: Role of the RtxA13 toxin.</title>
        <authorList>
            <person name="Callol A."/>
            <person name="Pajuelo D."/>
            <person name="Ebbesson L."/>
            <person name="Teles M."/>
            <person name="MacKenzie S."/>
            <person name="Amaro C."/>
        </authorList>
    </citation>
    <scope>NUCLEOTIDE SEQUENCE</scope>
</reference>
<sequence length="59" mass="6412">MGSTQRSIMCPPLLNHLLCQNDTYSLIPAVPASSKLPLPAQDDAHTAHHSATYSTLQMH</sequence>